<keyword evidence="7" id="KW-0238">DNA-binding</keyword>
<protein>
    <recommendedName>
        <fullName evidence="1">Mercuric resistance operon regulatory protein</fullName>
    </recommendedName>
</protein>
<dbReference type="GO" id="GO:0045340">
    <property type="term" value="F:mercury ion binding"/>
    <property type="evidence" value="ECO:0007669"/>
    <property type="project" value="InterPro"/>
</dbReference>
<keyword evidence="4" id="KW-0479">Metal-binding</keyword>
<dbReference type="PROSITE" id="PS50937">
    <property type="entry name" value="HTH_MERR_2"/>
    <property type="match status" value="1"/>
</dbReference>
<dbReference type="PRINTS" id="PR00040">
    <property type="entry name" value="HTHMERR"/>
</dbReference>
<dbReference type="Proteomes" id="UP000228987">
    <property type="component" value="Unassembled WGS sequence"/>
</dbReference>
<dbReference type="CDD" id="cd04783">
    <property type="entry name" value="HTH_MerR1"/>
    <property type="match status" value="1"/>
</dbReference>
<keyword evidence="8" id="KW-0010">Activator</keyword>
<dbReference type="GO" id="GO:0046689">
    <property type="term" value="P:response to mercury ion"/>
    <property type="evidence" value="ECO:0007669"/>
    <property type="project" value="UniProtKB-KW"/>
</dbReference>
<keyword evidence="5" id="KW-0476">Mercury</keyword>
<dbReference type="InterPro" id="IPR011794">
    <property type="entry name" value="MerR"/>
</dbReference>
<evidence type="ECO:0000256" key="3">
    <source>
        <dbReference type="ARBA" id="ARBA00022491"/>
    </source>
</evidence>
<dbReference type="NCBIfam" id="TIGR02051">
    <property type="entry name" value="MerR"/>
    <property type="match status" value="1"/>
</dbReference>
<keyword evidence="2" id="KW-0475">Mercuric resistance</keyword>
<evidence type="ECO:0000256" key="1">
    <source>
        <dbReference type="ARBA" id="ARBA00017146"/>
    </source>
</evidence>
<evidence type="ECO:0000256" key="9">
    <source>
        <dbReference type="ARBA" id="ARBA00023163"/>
    </source>
</evidence>
<reference evidence="13" key="1">
    <citation type="submission" date="2017-08" db="EMBL/GenBank/DDBJ databases">
        <title>A dynamic microbial community with high functional redundancy inhabits the cold, oxic subseafloor aquifer.</title>
        <authorList>
            <person name="Tully B.J."/>
            <person name="Wheat C.G."/>
            <person name="Glazer B.T."/>
            <person name="Huber J.A."/>
        </authorList>
    </citation>
    <scope>NUCLEOTIDE SEQUENCE [LARGE SCALE GENOMIC DNA]</scope>
</reference>
<keyword evidence="3" id="KW-0678">Repressor</keyword>
<dbReference type="AlphaFoldDB" id="A0A2A5C8H5"/>
<gene>
    <name evidence="12" type="primary">merR</name>
    <name evidence="12" type="ORF">COA71_11715</name>
</gene>
<dbReference type="GO" id="GO:0003677">
    <property type="term" value="F:DNA binding"/>
    <property type="evidence" value="ECO:0007669"/>
    <property type="project" value="UniProtKB-KW"/>
</dbReference>
<dbReference type="InterPro" id="IPR000551">
    <property type="entry name" value="MerR-type_HTH_dom"/>
</dbReference>
<evidence type="ECO:0000256" key="10">
    <source>
        <dbReference type="ARBA" id="ARBA00024874"/>
    </source>
</evidence>
<dbReference type="EMBL" id="NVWI01000010">
    <property type="protein sequence ID" value="PCJ40169.1"/>
    <property type="molecule type" value="Genomic_DNA"/>
</dbReference>
<dbReference type="InterPro" id="IPR009061">
    <property type="entry name" value="DNA-bd_dom_put_sf"/>
</dbReference>
<keyword evidence="9" id="KW-0804">Transcription</keyword>
<evidence type="ECO:0000313" key="12">
    <source>
        <dbReference type="EMBL" id="PCJ40169.1"/>
    </source>
</evidence>
<dbReference type="PANTHER" id="PTHR30204:SF69">
    <property type="entry name" value="MERR-FAMILY TRANSCRIPTIONAL REGULATOR"/>
    <property type="match status" value="1"/>
</dbReference>
<evidence type="ECO:0000256" key="5">
    <source>
        <dbReference type="ARBA" id="ARBA00022914"/>
    </source>
</evidence>
<evidence type="ECO:0000256" key="6">
    <source>
        <dbReference type="ARBA" id="ARBA00023015"/>
    </source>
</evidence>
<organism evidence="12 13">
    <name type="scientific">SAR86 cluster bacterium</name>
    <dbReference type="NCBI Taxonomy" id="2030880"/>
    <lineage>
        <taxon>Bacteria</taxon>
        <taxon>Pseudomonadati</taxon>
        <taxon>Pseudomonadota</taxon>
        <taxon>Gammaproteobacteria</taxon>
        <taxon>SAR86 cluster</taxon>
    </lineage>
</organism>
<name>A0A2A5C8H5_9GAMM</name>
<comment type="caution">
    <text evidence="12">The sequence shown here is derived from an EMBL/GenBank/DDBJ whole genome shotgun (WGS) entry which is preliminary data.</text>
</comment>
<dbReference type="GO" id="GO:0003700">
    <property type="term" value="F:DNA-binding transcription factor activity"/>
    <property type="evidence" value="ECO:0007669"/>
    <property type="project" value="InterPro"/>
</dbReference>
<dbReference type="SUPFAM" id="SSF46955">
    <property type="entry name" value="Putative DNA-binding domain"/>
    <property type="match status" value="1"/>
</dbReference>
<comment type="function">
    <text evidence="10">Mediates the mercuric-dependent induction of mercury resistance operon. In the absence of mercury MerR represses transcription by binding tightly to the mer operator region; when mercury is present the dimeric complex binds a single ion and becomes a potent transcriptional activator, while remaining bound to the mer site.</text>
</comment>
<sequence>MPQSNYTIGTLADAAQVSVETIRFYQRKSLLSIPEKPYGGIRHYSAKDLDRLQFIRITKWLGFTLNEISELLALESGYHCNEVSRLAEDKLIEVRKKLKKLNQIEDALSDLVSTCQSTDGNVSCPLIEALQQQSKNIENID</sequence>
<dbReference type="InterPro" id="IPR047057">
    <property type="entry name" value="MerR_fam"/>
</dbReference>
<evidence type="ECO:0000259" key="11">
    <source>
        <dbReference type="PROSITE" id="PS50937"/>
    </source>
</evidence>
<accession>A0A2A5C8H5</accession>
<evidence type="ECO:0000256" key="7">
    <source>
        <dbReference type="ARBA" id="ARBA00023125"/>
    </source>
</evidence>
<proteinExistence type="predicted"/>
<evidence type="ECO:0000256" key="4">
    <source>
        <dbReference type="ARBA" id="ARBA00022723"/>
    </source>
</evidence>
<evidence type="ECO:0000256" key="2">
    <source>
        <dbReference type="ARBA" id="ARBA00022466"/>
    </source>
</evidence>
<dbReference type="PANTHER" id="PTHR30204">
    <property type="entry name" value="REDOX-CYCLING DRUG-SENSING TRANSCRIPTIONAL ACTIVATOR SOXR"/>
    <property type="match status" value="1"/>
</dbReference>
<dbReference type="Pfam" id="PF13411">
    <property type="entry name" value="MerR_1"/>
    <property type="match status" value="1"/>
</dbReference>
<feature type="domain" description="HTH merR-type" evidence="11">
    <location>
        <begin position="5"/>
        <end position="74"/>
    </location>
</feature>
<evidence type="ECO:0000256" key="8">
    <source>
        <dbReference type="ARBA" id="ARBA00023159"/>
    </source>
</evidence>
<evidence type="ECO:0000313" key="13">
    <source>
        <dbReference type="Proteomes" id="UP000228987"/>
    </source>
</evidence>
<keyword evidence="6" id="KW-0805">Transcription regulation</keyword>
<dbReference type="SMART" id="SM00422">
    <property type="entry name" value="HTH_MERR"/>
    <property type="match status" value="1"/>
</dbReference>
<dbReference type="Gene3D" id="1.10.1660.10">
    <property type="match status" value="1"/>
</dbReference>